<dbReference type="OrthoDB" id="9804145at2"/>
<dbReference type="RefSeq" id="WP_054533582.1">
    <property type="nucleotide sequence ID" value="NZ_LGKP01000011.1"/>
</dbReference>
<keyword evidence="2" id="KW-0540">Nuclease</keyword>
<dbReference type="InterPro" id="IPR006935">
    <property type="entry name" value="Helicase/UvrB_N"/>
</dbReference>
<dbReference type="Gene3D" id="3.40.50.300">
    <property type="entry name" value="P-loop containing nucleotide triphosphate hydrolases"/>
    <property type="match status" value="2"/>
</dbReference>
<keyword evidence="2" id="KW-0378">Hydrolase</keyword>
<dbReference type="REBASE" id="132937">
    <property type="entry name" value="HgeGC42ORF6320P"/>
</dbReference>
<dbReference type="STRING" id="70996.SE18_06315"/>
<gene>
    <name evidence="2" type="ORF">SE18_06315</name>
</gene>
<evidence type="ECO:0000313" key="2">
    <source>
        <dbReference type="EMBL" id="KPL90669.1"/>
    </source>
</evidence>
<keyword evidence="3" id="KW-1185">Reference proteome</keyword>
<sequence length="1135" mass="129139">MNLDERNLSALQPLFKPWIEPTMHRQPNPLAGSAAIIAPGRRPSKAPLVNQIRQQVNQWRLSGYAGVSETSRSLLNYWFNSEHLQSHADGSQSIFRYHWAQREAVESIIYLYELRHTRNDAELLFEYGDDASQNLALGITPEQLRWAKYCLKVATGVGKTKVMSLLIVWSYFHSLFEPNSELASHIVLLAPNLTVYERLKDDFANNAIFYNDPLIPEEWRNDFQMSVVLQDSSGGASTHGAVYLTNIHRLYERQAPSNATPSTSSLFGPSVQAARALDTGAALRQRISSHPRILVLNDEAHHLHDEENAWNNALESLHTTSLGRGNAGISMQIDLTATPKHNDGSLFRHIICDTPLGEAVDGGIIKVPVLGESNDLVEQGDKNTPAQQRFAIHLQLGYERYRRSYDEWQATRKPILFVMTEDAKSANEISDYLNSDQFPLLKGRVLNIHTKLTGSIKTVKRNGKEYKEFVENENKMSADDLQALRTLSRELDQADSPYRCVVSVMMLREGWDVRNVTTIVPLRPYTSKANILPEQTLGRGLRRMVPQGDLPETVTVVHHPAFSRLYADELAQEGLDVAIMPLSAAVNQSVTIFVDHERKPVSNLEISIPQVSDAVETLSELPPIPFEEIQSYFRQRFAPLPIGKPRHGQIDYKERHLFTAEQIASYKIDMGLLETAYTASNYFAQMIGRACHLASYQSLVPLIEDFISSVLFERPVNRFNGEIDHRMRDLDVHEHIRATFVPLILQKLVHKVERRNQNSSLLLSGWKPFQASNTDKRPVVTANRTMFNLVPCDNEFEQEFVDFCNYADDIAAFAKNTGPQRLMIDYIRPDGQRAHYIPDFFIRQKNGNYSLVELKGREDLLVPIKGKAAIEWCAVASQSGSKWRYIYVPYHLFQQQAPDTLEQLARASEPSLSTLLGDAQLVLPVTPLEPQPDSFERLLKEAGISKTPPTGLVNVMRQAIGLLEYAEQQHMRDLAHAFQPLLGPLDIYALRILEEGINPYLPSNALDYDSYFFPALNNVYNPGKRSAFERNGRYLKMNLVEKKSIQKLGNLLFCLDYTFNGRERLGGVWKDVHDEFDNKTMRQLYTDLNRVNQIRNTRIAHIEQRIDDPAEAWREMLVWLRCVATMAQIVIDKKL</sequence>
<proteinExistence type="predicted"/>
<dbReference type="Proteomes" id="UP000050277">
    <property type="component" value="Unassembled WGS sequence"/>
</dbReference>
<dbReference type="PANTHER" id="PTHR47396:SF1">
    <property type="entry name" value="ATP-DEPENDENT HELICASE IRC3-RELATED"/>
    <property type="match status" value="1"/>
</dbReference>
<organism evidence="2 3">
    <name type="scientific">Herpetosiphon geysericola</name>
    <dbReference type="NCBI Taxonomy" id="70996"/>
    <lineage>
        <taxon>Bacteria</taxon>
        <taxon>Bacillati</taxon>
        <taxon>Chloroflexota</taxon>
        <taxon>Chloroflexia</taxon>
        <taxon>Herpetosiphonales</taxon>
        <taxon>Herpetosiphonaceae</taxon>
        <taxon>Herpetosiphon</taxon>
    </lineage>
</organism>
<comment type="caution">
    <text evidence="2">The sequence shown here is derived from an EMBL/GenBank/DDBJ whole genome shotgun (WGS) entry which is preliminary data.</text>
</comment>
<accession>A0A0P6Y036</accession>
<dbReference type="GO" id="GO:0005829">
    <property type="term" value="C:cytosol"/>
    <property type="evidence" value="ECO:0007669"/>
    <property type="project" value="TreeGrafter"/>
</dbReference>
<name>A0A0P6Y036_9CHLR</name>
<dbReference type="PATRIC" id="fig|70996.4.peg.5665"/>
<dbReference type="Pfam" id="PF04851">
    <property type="entry name" value="ResIII"/>
    <property type="match status" value="1"/>
</dbReference>
<evidence type="ECO:0000313" key="3">
    <source>
        <dbReference type="Proteomes" id="UP000050277"/>
    </source>
</evidence>
<dbReference type="PANTHER" id="PTHR47396">
    <property type="entry name" value="TYPE I RESTRICTION ENZYME ECOKI R PROTEIN"/>
    <property type="match status" value="1"/>
</dbReference>
<keyword evidence="2" id="KW-0255">Endonuclease</keyword>
<dbReference type="EMBL" id="LGKP01000011">
    <property type="protein sequence ID" value="KPL90669.1"/>
    <property type="molecule type" value="Genomic_DNA"/>
</dbReference>
<dbReference type="InterPro" id="IPR027417">
    <property type="entry name" value="P-loop_NTPase"/>
</dbReference>
<dbReference type="GO" id="GO:0003677">
    <property type="term" value="F:DNA binding"/>
    <property type="evidence" value="ECO:0007669"/>
    <property type="project" value="InterPro"/>
</dbReference>
<reference evidence="2 3" key="1">
    <citation type="submission" date="2015-07" db="EMBL/GenBank/DDBJ databases">
        <title>Whole genome sequence of Herpetosiphon geysericola DSM 7119.</title>
        <authorList>
            <person name="Hemp J."/>
            <person name="Ward L.M."/>
            <person name="Pace L.A."/>
            <person name="Fischer W.W."/>
        </authorList>
    </citation>
    <scope>NUCLEOTIDE SEQUENCE [LARGE SCALE GENOMIC DNA]</scope>
    <source>
        <strain evidence="2 3">DSM 7119</strain>
    </source>
</reference>
<protein>
    <submittedName>
        <fullName evidence="2">Restriction endonuclease subunit R</fullName>
    </submittedName>
</protein>
<dbReference type="GO" id="GO:0016787">
    <property type="term" value="F:hydrolase activity"/>
    <property type="evidence" value="ECO:0007669"/>
    <property type="project" value="InterPro"/>
</dbReference>
<dbReference type="InterPro" id="IPR050742">
    <property type="entry name" value="Helicase_Restrict-Modif_Enz"/>
</dbReference>
<dbReference type="GO" id="GO:0005524">
    <property type="term" value="F:ATP binding"/>
    <property type="evidence" value="ECO:0007669"/>
    <property type="project" value="InterPro"/>
</dbReference>
<feature type="domain" description="Helicase/UvrB N-terminal" evidence="1">
    <location>
        <begin position="126"/>
        <end position="340"/>
    </location>
</feature>
<dbReference type="SUPFAM" id="SSF52540">
    <property type="entry name" value="P-loop containing nucleoside triphosphate hydrolases"/>
    <property type="match status" value="2"/>
</dbReference>
<dbReference type="GO" id="GO:0004519">
    <property type="term" value="F:endonuclease activity"/>
    <property type="evidence" value="ECO:0007669"/>
    <property type="project" value="UniProtKB-KW"/>
</dbReference>
<evidence type="ECO:0000259" key="1">
    <source>
        <dbReference type="Pfam" id="PF04851"/>
    </source>
</evidence>
<dbReference type="AlphaFoldDB" id="A0A0P6Y036"/>